<reference evidence="2" key="1">
    <citation type="submission" date="2016-11" db="UniProtKB">
        <authorList>
            <consortium name="WormBaseParasite"/>
        </authorList>
    </citation>
    <scope>IDENTIFICATION</scope>
    <source>
        <strain evidence="2">KR3021</strain>
    </source>
</reference>
<accession>A0AC35TPB6</accession>
<protein>
    <submittedName>
        <fullName evidence="2">SSXT domain-containing protein</fullName>
    </submittedName>
</protein>
<dbReference type="Proteomes" id="UP000095286">
    <property type="component" value="Unplaced"/>
</dbReference>
<name>A0AC35TPB6_9BILA</name>
<organism evidence="1 2">
    <name type="scientific">Rhabditophanes sp. KR3021</name>
    <dbReference type="NCBI Taxonomy" id="114890"/>
    <lineage>
        <taxon>Eukaryota</taxon>
        <taxon>Metazoa</taxon>
        <taxon>Ecdysozoa</taxon>
        <taxon>Nematoda</taxon>
        <taxon>Chromadorea</taxon>
        <taxon>Rhabditida</taxon>
        <taxon>Tylenchina</taxon>
        <taxon>Panagrolaimomorpha</taxon>
        <taxon>Strongyloidoidea</taxon>
        <taxon>Alloionematidae</taxon>
        <taxon>Rhabditophanes</taxon>
    </lineage>
</organism>
<sequence length="117" mass="13399">MSAHPNNQQMPQMHQMPQMQQMQQPQTSVGPAEQDISVSEELSIKQMLEENTQLIECILKQQETQVEAKTIPVMSSYLKQLHKNIVHISRFADQSTQEEANGLQEVPEEINSEGKRQ</sequence>
<evidence type="ECO:0000313" key="2">
    <source>
        <dbReference type="WBParaSite" id="RSKR_0000277300.1"/>
    </source>
</evidence>
<dbReference type="WBParaSite" id="RSKR_0000277300.1">
    <property type="protein sequence ID" value="RSKR_0000277300.1"/>
    <property type="gene ID" value="RSKR_0000277300"/>
</dbReference>
<proteinExistence type="predicted"/>
<evidence type="ECO:0000313" key="1">
    <source>
        <dbReference type="Proteomes" id="UP000095286"/>
    </source>
</evidence>